<dbReference type="PANTHER" id="PTHR43757">
    <property type="entry name" value="AMINOMETHYLTRANSFERASE"/>
    <property type="match status" value="1"/>
</dbReference>
<dbReference type="Gene3D" id="3.30.1360.120">
    <property type="entry name" value="Probable tRNA modification gtpase trme, domain 1"/>
    <property type="match status" value="1"/>
</dbReference>
<evidence type="ECO:0000313" key="6">
    <source>
        <dbReference type="EMBL" id="SVA13702.1"/>
    </source>
</evidence>
<dbReference type="Gene3D" id="2.40.30.110">
    <property type="entry name" value="Aminomethyltransferase beta-barrel domains"/>
    <property type="match status" value="1"/>
</dbReference>
<dbReference type="InterPro" id="IPR013977">
    <property type="entry name" value="GcvT_C"/>
</dbReference>
<dbReference type="Pfam" id="PF08669">
    <property type="entry name" value="GCV_T_C"/>
    <property type="match status" value="1"/>
</dbReference>
<dbReference type="Pfam" id="PF16350">
    <property type="entry name" value="FAO_M"/>
    <property type="match status" value="1"/>
</dbReference>
<dbReference type="InterPro" id="IPR029043">
    <property type="entry name" value="GcvT/YgfZ_C"/>
</dbReference>
<feature type="domain" description="FAD dependent oxidoreductase central" evidence="5">
    <location>
        <begin position="369"/>
        <end position="424"/>
    </location>
</feature>
<dbReference type="InterPro" id="IPR036188">
    <property type="entry name" value="FAD/NAD-bd_sf"/>
</dbReference>
<proteinExistence type="inferred from homology"/>
<dbReference type="InterPro" id="IPR006076">
    <property type="entry name" value="FAD-dep_OxRdtase"/>
</dbReference>
<evidence type="ECO:0000259" key="5">
    <source>
        <dbReference type="Pfam" id="PF16350"/>
    </source>
</evidence>
<evidence type="ECO:0000259" key="3">
    <source>
        <dbReference type="Pfam" id="PF01571"/>
    </source>
</evidence>
<dbReference type="SUPFAM" id="SSF54373">
    <property type="entry name" value="FAD-linked reductases, C-terminal domain"/>
    <property type="match status" value="1"/>
</dbReference>
<dbReference type="AlphaFoldDB" id="A0A381TC18"/>
<evidence type="ECO:0000259" key="2">
    <source>
        <dbReference type="Pfam" id="PF01266"/>
    </source>
</evidence>
<dbReference type="Pfam" id="PF01266">
    <property type="entry name" value="DAO"/>
    <property type="match status" value="1"/>
</dbReference>
<dbReference type="GO" id="GO:0005739">
    <property type="term" value="C:mitochondrion"/>
    <property type="evidence" value="ECO:0007669"/>
    <property type="project" value="TreeGrafter"/>
</dbReference>
<dbReference type="SUPFAM" id="SSF101790">
    <property type="entry name" value="Aminomethyltransferase beta-barrel domain"/>
    <property type="match status" value="1"/>
</dbReference>
<feature type="domain" description="Aminomethyltransferase C-terminal" evidence="4">
    <location>
        <begin position="723"/>
        <end position="807"/>
    </location>
</feature>
<organism evidence="6">
    <name type="scientific">marine metagenome</name>
    <dbReference type="NCBI Taxonomy" id="408172"/>
    <lineage>
        <taxon>unclassified sequences</taxon>
        <taxon>metagenomes</taxon>
        <taxon>ecological metagenomes</taxon>
    </lineage>
</organism>
<sequence>MSTKLPKQSQIVIIGGGIMGCSTAYHLLKNGCKDVILLERKKLTSGTTWHSAAQVRQLRSTESLTRLVQNSVALYASLEAETGQATGWKQTGSLSIATNPDRLTHIRRQASLSQAFGIGAEEISVSSAAEKWPLMRSDDLIGAVYSPSDGRVSPSDICAALIKGAKSQGLKVFEDTPVTGIRTENGRVAAVQTAQGEISCETVVNCAGIWGRSIATMVGAVAPLHACEHFYLLTELMDSVTAPLPTLSDHDGHLYLRDEGGGLLIGCFEPQGKALDIETLPEDFAFDLLPEDWDHIEPILANAMHRIPELEQTGVKMLLNGPESFTPDDRFLLGESPELRGFFLGCGMCSVGIATGGGAGRALAEWIIDGEPSMDLWPVDIRRFVPAQNTLRTLRERSPETLALHYAVSFPGRQHQTARNLRLSPLHSRLENAGAEFAERMGWERPRWFNPENKPTAPELSFEKPGWHSLHAEEHRAAREAVVLFDQSTFGKLLVQGRDAESVLQRLCANDISKADRRVVYTAMLNKHGGYESDLTLMRLDADSFLLVTGTGQPVRDKDWIRRNLNPDEFVTVTDVTGAYAVISIAGPNSRKLLSRVSLDDFSNYGFPYYTHRTIEVGPAMVRAARLSYVGELGWELYIPSESALPVFDALSTVGDDLGLKLAGVEALSSLRIEKGYCAWGHEIGPDDTPLQAGLEFTVKFNKPESFIGKEALLKQKKEGDTRHLVMLTVADSEAFPHGGEPIWWNNKLVGRTTSGTFGHTLGCAVMMGYIGWAETKLDTMLNTGNFEVEIARRHFPAQVSLDAPYDPKGLASRK</sequence>
<protein>
    <recommendedName>
        <fullName evidence="7">FAD dependent oxidoreductase domain-containing protein</fullName>
    </recommendedName>
</protein>
<dbReference type="PROSITE" id="PS51257">
    <property type="entry name" value="PROKAR_LIPOPROTEIN"/>
    <property type="match status" value="1"/>
</dbReference>
<evidence type="ECO:0000259" key="4">
    <source>
        <dbReference type="Pfam" id="PF08669"/>
    </source>
</evidence>
<reference evidence="6" key="1">
    <citation type="submission" date="2018-05" db="EMBL/GenBank/DDBJ databases">
        <authorList>
            <person name="Lanie J.A."/>
            <person name="Ng W.-L."/>
            <person name="Kazmierczak K.M."/>
            <person name="Andrzejewski T.M."/>
            <person name="Davidsen T.M."/>
            <person name="Wayne K.J."/>
            <person name="Tettelin H."/>
            <person name="Glass J.I."/>
            <person name="Rusch D."/>
            <person name="Podicherti R."/>
            <person name="Tsui H.-C.T."/>
            <person name="Winkler M.E."/>
        </authorList>
    </citation>
    <scope>NUCLEOTIDE SEQUENCE</scope>
</reference>
<dbReference type="SUPFAM" id="SSF103025">
    <property type="entry name" value="Folate-binding domain"/>
    <property type="match status" value="1"/>
</dbReference>
<dbReference type="Gene3D" id="3.50.50.60">
    <property type="entry name" value="FAD/NAD(P)-binding domain"/>
    <property type="match status" value="1"/>
</dbReference>
<comment type="similarity">
    <text evidence="1">Belongs to the GcvT family.</text>
</comment>
<dbReference type="PANTHER" id="PTHR43757:SF15">
    <property type="entry name" value="PYRUVATE DEHYDROGENASE PHOSPHATASE REGULATORY SUBUNIT, MITOCHONDRIAL-LIKE"/>
    <property type="match status" value="1"/>
</dbReference>
<dbReference type="InterPro" id="IPR027266">
    <property type="entry name" value="TrmE/GcvT-like"/>
</dbReference>
<dbReference type="EMBL" id="UINC01004353">
    <property type="protein sequence ID" value="SVA13702.1"/>
    <property type="molecule type" value="Genomic_DNA"/>
</dbReference>
<evidence type="ECO:0008006" key="7">
    <source>
        <dbReference type="Google" id="ProtNLM"/>
    </source>
</evidence>
<name>A0A381TC18_9ZZZZ</name>
<dbReference type="SUPFAM" id="SSF51905">
    <property type="entry name" value="FAD/NAD(P)-binding domain"/>
    <property type="match status" value="1"/>
</dbReference>
<accession>A0A381TC18</accession>
<dbReference type="InterPro" id="IPR028896">
    <property type="entry name" value="GcvT/YgfZ/DmdA"/>
</dbReference>
<gene>
    <name evidence="6" type="ORF">METZ01_LOCUS66556</name>
</gene>
<dbReference type="Gene3D" id="3.30.70.1400">
    <property type="entry name" value="Aminomethyltransferase beta-barrel domains"/>
    <property type="match status" value="1"/>
</dbReference>
<dbReference type="InterPro" id="IPR032503">
    <property type="entry name" value="FAO_M"/>
</dbReference>
<feature type="domain" description="FAD dependent oxidoreductase" evidence="2">
    <location>
        <begin position="11"/>
        <end position="366"/>
    </location>
</feature>
<dbReference type="Gene3D" id="3.30.9.10">
    <property type="entry name" value="D-Amino Acid Oxidase, subunit A, domain 2"/>
    <property type="match status" value="1"/>
</dbReference>
<dbReference type="Pfam" id="PF01571">
    <property type="entry name" value="GCV_T"/>
    <property type="match status" value="1"/>
</dbReference>
<feature type="domain" description="GCVT N-terminal" evidence="3">
    <location>
        <begin position="426"/>
        <end position="703"/>
    </location>
</feature>
<dbReference type="InterPro" id="IPR006222">
    <property type="entry name" value="GCVT_N"/>
</dbReference>
<evidence type="ECO:0000256" key="1">
    <source>
        <dbReference type="ARBA" id="ARBA00008609"/>
    </source>
</evidence>